<keyword evidence="4 6" id="KW-0648">Protein biosynthesis</keyword>
<dbReference type="HAMAP" id="MF_00163">
    <property type="entry name" value="Pep_deformylase"/>
    <property type="match status" value="1"/>
</dbReference>
<protein>
    <recommendedName>
        <fullName evidence="6">Peptide deformylase</fullName>
        <shortName evidence="6">PDF</shortName>
        <ecNumber evidence="6">3.5.1.88</ecNumber>
    </recommendedName>
    <alternativeName>
        <fullName evidence="6">Polypeptide deformylase</fullName>
    </alternativeName>
</protein>
<dbReference type="EC" id="3.5.1.88" evidence="6"/>
<comment type="function">
    <text evidence="6">Removes the formyl group from the N-terminal Met of newly synthesized proteins. Requires at least a dipeptide for an efficient rate of reaction. N-terminal L-methionine is a prerequisite for activity but the enzyme has broad specificity at other positions.</text>
</comment>
<dbReference type="PANTHER" id="PTHR10458:SF2">
    <property type="entry name" value="PEPTIDE DEFORMYLASE, MITOCHONDRIAL"/>
    <property type="match status" value="1"/>
</dbReference>
<dbReference type="PANTHER" id="PTHR10458">
    <property type="entry name" value="PEPTIDE DEFORMYLASE"/>
    <property type="match status" value="1"/>
</dbReference>
<dbReference type="InterPro" id="IPR036821">
    <property type="entry name" value="Peptide_deformylase_sf"/>
</dbReference>
<dbReference type="PIRSF" id="PIRSF004749">
    <property type="entry name" value="Pep_def"/>
    <property type="match status" value="1"/>
</dbReference>
<dbReference type="RefSeq" id="WP_019617667.1">
    <property type="nucleotide sequence ID" value="NZ_JBHUNE010000006.1"/>
</dbReference>
<keyword evidence="3 6" id="KW-0378">Hydrolase</keyword>
<name>A0ABW5UYJ3_9MICO</name>
<feature type="binding site" evidence="6">
    <location>
        <position position="147"/>
    </location>
    <ligand>
        <name>Fe cation</name>
        <dbReference type="ChEBI" id="CHEBI:24875"/>
    </ligand>
</feature>
<comment type="caution">
    <text evidence="7">The sequence shown here is derived from an EMBL/GenBank/DDBJ whole genome shotgun (WGS) entry which is preliminary data.</text>
</comment>
<feature type="binding site" evidence="6">
    <location>
        <position position="101"/>
    </location>
    <ligand>
        <name>Fe cation</name>
        <dbReference type="ChEBI" id="CHEBI:24875"/>
    </ligand>
</feature>
<comment type="cofactor">
    <cofactor evidence="6">
        <name>Fe(2+)</name>
        <dbReference type="ChEBI" id="CHEBI:29033"/>
    </cofactor>
    <text evidence="6">Binds 1 Fe(2+) ion.</text>
</comment>
<reference evidence="8" key="1">
    <citation type="journal article" date="2019" name="Int. J. Syst. Evol. Microbiol.">
        <title>The Global Catalogue of Microorganisms (GCM) 10K type strain sequencing project: providing services to taxonomists for standard genome sequencing and annotation.</title>
        <authorList>
            <consortium name="The Broad Institute Genomics Platform"/>
            <consortium name="The Broad Institute Genome Sequencing Center for Infectious Disease"/>
            <person name="Wu L."/>
            <person name="Ma J."/>
        </authorList>
    </citation>
    <scope>NUCLEOTIDE SEQUENCE [LARGE SCALE GENOMIC DNA]</scope>
    <source>
        <strain evidence="8">TISTR 1514</strain>
    </source>
</reference>
<gene>
    <name evidence="6 7" type="primary">def</name>
    <name evidence="7" type="ORF">ACFSW7_09390</name>
</gene>
<sequence>MSILPIRIYGEPVLHSPAAPVDEVSPEVRSLVDDMFETMAAAPGVGLAAPQVGVGLRMFVYGWQDDEGTEHRGVAINPELWLAPPVPESFEELTEDEEEGCLSFPGERFELRRSPAVLLRAQDLEGKPYELRAEGWLARILQHEYDHLDGVIYADRLQLPARKQAFKIMRKRGWNVPGKQWVPGEDNLEG</sequence>
<dbReference type="CDD" id="cd00487">
    <property type="entry name" value="Pep_deformylase"/>
    <property type="match status" value="1"/>
</dbReference>
<keyword evidence="2 6" id="KW-0479">Metal-binding</keyword>
<comment type="similarity">
    <text evidence="1 6">Belongs to the polypeptide deformylase family.</text>
</comment>
<accession>A0ABW5UYJ3</accession>
<dbReference type="Gene3D" id="3.90.45.10">
    <property type="entry name" value="Peptide deformylase"/>
    <property type="match status" value="1"/>
</dbReference>
<dbReference type="SUPFAM" id="SSF56420">
    <property type="entry name" value="Peptide deformylase"/>
    <property type="match status" value="1"/>
</dbReference>
<evidence type="ECO:0000256" key="4">
    <source>
        <dbReference type="ARBA" id="ARBA00022917"/>
    </source>
</evidence>
<dbReference type="Pfam" id="PF01327">
    <property type="entry name" value="Pep_deformylase"/>
    <property type="match status" value="1"/>
</dbReference>
<keyword evidence="5 6" id="KW-0408">Iron</keyword>
<evidence type="ECO:0000256" key="2">
    <source>
        <dbReference type="ARBA" id="ARBA00022723"/>
    </source>
</evidence>
<evidence type="ECO:0000256" key="6">
    <source>
        <dbReference type="HAMAP-Rule" id="MF_00163"/>
    </source>
</evidence>
<comment type="catalytic activity">
    <reaction evidence="6">
        <text>N-terminal N-formyl-L-methionyl-[peptide] + H2O = N-terminal L-methionyl-[peptide] + formate</text>
        <dbReference type="Rhea" id="RHEA:24420"/>
        <dbReference type="Rhea" id="RHEA-COMP:10639"/>
        <dbReference type="Rhea" id="RHEA-COMP:10640"/>
        <dbReference type="ChEBI" id="CHEBI:15377"/>
        <dbReference type="ChEBI" id="CHEBI:15740"/>
        <dbReference type="ChEBI" id="CHEBI:49298"/>
        <dbReference type="ChEBI" id="CHEBI:64731"/>
        <dbReference type="EC" id="3.5.1.88"/>
    </reaction>
</comment>
<dbReference type="EMBL" id="JBHUNE010000006">
    <property type="protein sequence ID" value="MFD2758591.1"/>
    <property type="molecule type" value="Genomic_DNA"/>
</dbReference>
<evidence type="ECO:0000256" key="3">
    <source>
        <dbReference type="ARBA" id="ARBA00022801"/>
    </source>
</evidence>
<keyword evidence="8" id="KW-1185">Reference proteome</keyword>
<feature type="binding site" evidence="6">
    <location>
        <position position="143"/>
    </location>
    <ligand>
        <name>Fe cation</name>
        <dbReference type="ChEBI" id="CHEBI:24875"/>
    </ligand>
</feature>
<organism evidence="7 8">
    <name type="scientific">Gulosibacter faecalis</name>
    <dbReference type="NCBI Taxonomy" id="272240"/>
    <lineage>
        <taxon>Bacteria</taxon>
        <taxon>Bacillati</taxon>
        <taxon>Actinomycetota</taxon>
        <taxon>Actinomycetes</taxon>
        <taxon>Micrococcales</taxon>
        <taxon>Microbacteriaceae</taxon>
        <taxon>Gulosibacter</taxon>
    </lineage>
</organism>
<dbReference type="NCBIfam" id="NF001159">
    <property type="entry name" value="PRK00150.1-3"/>
    <property type="match status" value="1"/>
</dbReference>
<evidence type="ECO:0000256" key="1">
    <source>
        <dbReference type="ARBA" id="ARBA00010759"/>
    </source>
</evidence>
<evidence type="ECO:0000313" key="7">
    <source>
        <dbReference type="EMBL" id="MFD2758591.1"/>
    </source>
</evidence>
<dbReference type="Proteomes" id="UP001597492">
    <property type="component" value="Unassembled WGS sequence"/>
</dbReference>
<dbReference type="InterPro" id="IPR023635">
    <property type="entry name" value="Peptide_deformylase"/>
</dbReference>
<evidence type="ECO:0000313" key="8">
    <source>
        <dbReference type="Proteomes" id="UP001597492"/>
    </source>
</evidence>
<evidence type="ECO:0000256" key="5">
    <source>
        <dbReference type="ARBA" id="ARBA00023004"/>
    </source>
</evidence>
<dbReference type="PRINTS" id="PR01576">
    <property type="entry name" value="PDEFORMYLASE"/>
</dbReference>
<feature type="active site" evidence="6">
    <location>
        <position position="144"/>
    </location>
</feature>
<dbReference type="NCBIfam" id="TIGR00079">
    <property type="entry name" value="pept_deformyl"/>
    <property type="match status" value="1"/>
</dbReference>
<dbReference type="GO" id="GO:0042586">
    <property type="term" value="F:peptide deformylase activity"/>
    <property type="evidence" value="ECO:0007669"/>
    <property type="project" value="UniProtKB-EC"/>
</dbReference>
<proteinExistence type="inferred from homology"/>